<sequence>MRIIIFMLLATGATAGSFLDNCEQTSLSLQGSTLSALCTSDNKTATIDLNDCVYNSDSYLTCGRQTAYTDTCWGCWLPDDGTLRCQCLDTAHNQVWSQSVSLDSCLIYVNGGLAC</sequence>
<organism evidence="3 4">
    <name type="scientific">Exidia glandulosa HHB12029</name>
    <dbReference type="NCBI Taxonomy" id="1314781"/>
    <lineage>
        <taxon>Eukaryota</taxon>
        <taxon>Fungi</taxon>
        <taxon>Dikarya</taxon>
        <taxon>Basidiomycota</taxon>
        <taxon>Agaricomycotina</taxon>
        <taxon>Agaricomycetes</taxon>
        <taxon>Auriculariales</taxon>
        <taxon>Exidiaceae</taxon>
        <taxon>Exidia</taxon>
    </lineage>
</organism>
<dbReference type="Gene3D" id="2.30.60.10">
    <property type="entry name" value="Cyanovirin-N"/>
    <property type="match status" value="1"/>
</dbReference>
<accession>A0A165HLX6</accession>
<gene>
    <name evidence="3" type="ORF">EXIGLDRAFT_740400</name>
</gene>
<dbReference type="InterPro" id="IPR036673">
    <property type="entry name" value="Cyanovirin-N_sf"/>
</dbReference>
<feature type="signal peptide" evidence="1">
    <location>
        <begin position="1"/>
        <end position="15"/>
    </location>
</feature>
<protein>
    <recommendedName>
        <fullName evidence="2">Cyanovirin-N domain-containing protein</fullName>
    </recommendedName>
</protein>
<evidence type="ECO:0000259" key="2">
    <source>
        <dbReference type="Pfam" id="PF08881"/>
    </source>
</evidence>
<dbReference type="InParanoid" id="A0A165HLX6"/>
<feature type="chain" id="PRO_5011977756" description="Cyanovirin-N domain-containing protein" evidence="1">
    <location>
        <begin position="16"/>
        <end position="115"/>
    </location>
</feature>
<keyword evidence="1" id="KW-0732">Signal</keyword>
<dbReference type="EMBL" id="KV426013">
    <property type="protein sequence ID" value="KZV92164.1"/>
    <property type="molecule type" value="Genomic_DNA"/>
</dbReference>
<reference evidence="3 4" key="1">
    <citation type="journal article" date="2016" name="Mol. Biol. Evol.">
        <title>Comparative Genomics of Early-Diverging Mushroom-Forming Fungi Provides Insights into the Origins of Lignocellulose Decay Capabilities.</title>
        <authorList>
            <person name="Nagy L.G."/>
            <person name="Riley R."/>
            <person name="Tritt A."/>
            <person name="Adam C."/>
            <person name="Daum C."/>
            <person name="Floudas D."/>
            <person name="Sun H."/>
            <person name="Yadav J.S."/>
            <person name="Pangilinan J."/>
            <person name="Larsson K.H."/>
            <person name="Matsuura K."/>
            <person name="Barry K."/>
            <person name="Labutti K."/>
            <person name="Kuo R."/>
            <person name="Ohm R.A."/>
            <person name="Bhattacharya S.S."/>
            <person name="Shirouzu T."/>
            <person name="Yoshinaga Y."/>
            <person name="Martin F.M."/>
            <person name="Grigoriev I.V."/>
            <person name="Hibbett D.S."/>
        </authorList>
    </citation>
    <scope>NUCLEOTIDE SEQUENCE [LARGE SCALE GENOMIC DNA]</scope>
    <source>
        <strain evidence="3 4">HHB12029</strain>
    </source>
</reference>
<evidence type="ECO:0000256" key="1">
    <source>
        <dbReference type="SAM" id="SignalP"/>
    </source>
</evidence>
<dbReference type="SUPFAM" id="SSF51322">
    <property type="entry name" value="Cyanovirin-N"/>
    <property type="match status" value="1"/>
</dbReference>
<feature type="domain" description="Cyanovirin-N" evidence="2">
    <location>
        <begin position="18"/>
        <end position="113"/>
    </location>
</feature>
<evidence type="ECO:0000313" key="4">
    <source>
        <dbReference type="Proteomes" id="UP000077266"/>
    </source>
</evidence>
<dbReference type="Proteomes" id="UP000077266">
    <property type="component" value="Unassembled WGS sequence"/>
</dbReference>
<name>A0A165HLX6_EXIGL</name>
<proteinExistence type="predicted"/>
<dbReference type="InterPro" id="IPR011058">
    <property type="entry name" value="Cyanovirin-N"/>
</dbReference>
<keyword evidence="4" id="KW-1185">Reference proteome</keyword>
<dbReference type="Pfam" id="PF08881">
    <property type="entry name" value="CVNH"/>
    <property type="match status" value="1"/>
</dbReference>
<evidence type="ECO:0000313" key="3">
    <source>
        <dbReference type="EMBL" id="KZV92164.1"/>
    </source>
</evidence>
<dbReference type="AlphaFoldDB" id="A0A165HLX6"/>